<dbReference type="PANTHER" id="PTHR43861">
    <property type="entry name" value="TRANS-ACONITATE 2-METHYLTRANSFERASE-RELATED"/>
    <property type="match status" value="1"/>
</dbReference>
<dbReference type="SUPFAM" id="SSF53335">
    <property type="entry name" value="S-adenosyl-L-methionine-dependent methyltransferases"/>
    <property type="match status" value="1"/>
</dbReference>
<evidence type="ECO:0000256" key="1">
    <source>
        <dbReference type="ARBA" id="ARBA00022679"/>
    </source>
</evidence>
<evidence type="ECO:0000313" key="3">
    <source>
        <dbReference type="EMBL" id="OAS22557.1"/>
    </source>
</evidence>
<evidence type="ECO:0000259" key="2">
    <source>
        <dbReference type="Pfam" id="PF13649"/>
    </source>
</evidence>
<keyword evidence="1" id="KW-0808">Transferase</keyword>
<accession>A0A179S6P1</accession>
<dbReference type="InterPro" id="IPR029063">
    <property type="entry name" value="SAM-dependent_MTases_sf"/>
</dbReference>
<gene>
    <name evidence="3" type="ORF">A5481_19390</name>
</gene>
<sequence>MPPGRVCGRFAPGADHPDRVRLRCNGRGWATVPVVSEPAGVTFAADLPLEPGPVVVEVLDGDVLLGRATVEPSPRRNAYGLDAEQVQAVYGRPLFSAPWMQFDGARLTVSGYHLPPDGDPGRLSVRLDEGVAYTFDYPVRTPEFGHHFWYWPNAELSSFILTIDLPACRAGSDPFWFEFVYPGMDAGLEALPEAVRRARRRISVPSRLDAAVCFPRDTTQLTRVQTWSTDQSVTVTGYGTYRTLEALFAQYGVGRRAGIEILDWGCGHGRIARHFVQNWPEARITGADIDAENAGWCARHLDGRFVTVPLLPPTGLPAASFDGIFGVSVMTHLTAEAQDAWLAEIARLLKPGGVALITFSGPAATAYTSVFRSPDWWQAWCDSGFDDSQHDPALDGKIGDDSYYRNTLHSPDYTLKVWSRHLEVVDIVPSAIGYQDVAVLRRRT</sequence>
<dbReference type="Gene3D" id="3.40.50.150">
    <property type="entry name" value="Vaccinia Virus protein VP39"/>
    <property type="match status" value="1"/>
</dbReference>
<evidence type="ECO:0000313" key="4">
    <source>
        <dbReference type="Proteomes" id="UP000078316"/>
    </source>
</evidence>
<dbReference type="STRING" id="427683.A5481_19390"/>
<dbReference type="GO" id="GO:0016740">
    <property type="term" value="F:transferase activity"/>
    <property type="evidence" value="ECO:0007669"/>
    <property type="project" value="UniProtKB-KW"/>
</dbReference>
<feature type="domain" description="Methyltransferase" evidence="2">
    <location>
        <begin position="261"/>
        <end position="353"/>
    </location>
</feature>
<proteinExistence type="predicted"/>
<organism evidence="3 4">
    <name type="scientific">Methylobacterium platani</name>
    <dbReference type="NCBI Taxonomy" id="427683"/>
    <lineage>
        <taxon>Bacteria</taxon>
        <taxon>Pseudomonadati</taxon>
        <taxon>Pseudomonadota</taxon>
        <taxon>Alphaproteobacteria</taxon>
        <taxon>Hyphomicrobiales</taxon>
        <taxon>Methylobacteriaceae</taxon>
        <taxon>Methylobacterium</taxon>
    </lineage>
</organism>
<dbReference type="Pfam" id="PF13649">
    <property type="entry name" value="Methyltransf_25"/>
    <property type="match status" value="1"/>
</dbReference>
<comment type="caution">
    <text evidence="3">The sequence shown here is derived from an EMBL/GenBank/DDBJ whole genome shotgun (WGS) entry which is preliminary data.</text>
</comment>
<dbReference type="AlphaFoldDB" id="A0A179S6P1"/>
<dbReference type="CDD" id="cd02440">
    <property type="entry name" value="AdoMet_MTases"/>
    <property type="match status" value="1"/>
</dbReference>
<protein>
    <recommendedName>
        <fullName evidence="2">Methyltransferase domain-containing protein</fullName>
    </recommendedName>
</protein>
<dbReference type="InterPro" id="IPR041698">
    <property type="entry name" value="Methyltransf_25"/>
</dbReference>
<dbReference type="Proteomes" id="UP000078316">
    <property type="component" value="Unassembled WGS sequence"/>
</dbReference>
<dbReference type="EMBL" id="LWHQ01000038">
    <property type="protein sequence ID" value="OAS22557.1"/>
    <property type="molecule type" value="Genomic_DNA"/>
</dbReference>
<name>A0A179S6P1_9HYPH</name>
<reference evidence="3 4" key="1">
    <citation type="submission" date="2016-04" db="EMBL/GenBank/DDBJ databases">
        <authorList>
            <person name="Evans L.H."/>
            <person name="Alamgir A."/>
            <person name="Owens N."/>
            <person name="Weber N.D."/>
            <person name="Virtaneva K."/>
            <person name="Barbian K."/>
            <person name="Babar A."/>
            <person name="Rosenke K."/>
        </authorList>
    </citation>
    <scope>NUCLEOTIDE SEQUENCE [LARGE SCALE GENOMIC DNA]</scope>
    <source>
        <strain evidence="3 4">PMB02</strain>
    </source>
</reference>